<sequence length="269" mass="30905">MSIIEKNLTIAIPQNWNCMSDFPPQQSMKWRKVYQENVNTEAIHQIPKIELKERLQQNKKLLEIFRVNTRRVQEQLFYSHLFFLTDLEGIILDLIGEETLHNGLKPLEVGLGSSMALDSGGINAISIALETGQNVFLKGDEHQLLIFKDWLCLCCPIKVQGDIIAYMNFSRSTPFIYDSIFALVSSIVSSIELELEKELSNNQRVQALFNTYCFTNRECEVAALWLQNKGALFISEQLGITEGTVRNFVKKIYTKCTVNDRGSFMKKFY</sequence>
<evidence type="ECO:0000313" key="5">
    <source>
        <dbReference type="Proteomes" id="UP000187134"/>
    </source>
</evidence>
<dbReference type="GO" id="GO:0045892">
    <property type="term" value="P:negative regulation of DNA-templated transcription"/>
    <property type="evidence" value="ECO:0007669"/>
    <property type="project" value="UniProtKB-ARBA"/>
</dbReference>
<feature type="domain" description="HTH luxR-type" evidence="3">
    <location>
        <begin position="211"/>
        <end position="268"/>
    </location>
</feature>
<gene>
    <name evidence="4" type="ORF">BK131_14015</name>
</gene>
<name>A0A1R1BVH5_PAEAM</name>
<protein>
    <recommendedName>
        <fullName evidence="3">HTH luxR-type domain-containing protein</fullName>
    </recommendedName>
</protein>
<organism evidence="4 5">
    <name type="scientific">Paenibacillus amylolyticus</name>
    <dbReference type="NCBI Taxonomy" id="1451"/>
    <lineage>
        <taxon>Bacteria</taxon>
        <taxon>Bacillati</taxon>
        <taxon>Bacillota</taxon>
        <taxon>Bacilli</taxon>
        <taxon>Bacillales</taxon>
        <taxon>Paenibacillaceae</taxon>
        <taxon>Paenibacillus</taxon>
    </lineage>
</organism>
<dbReference type="SUPFAM" id="SSF46894">
    <property type="entry name" value="C-terminal effector domain of the bipartite response regulators"/>
    <property type="match status" value="1"/>
</dbReference>
<reference evidence="4 5" key="1">
    <citation type="submission" date="2016-11" db="EMBL/GenBank/DDBJ databases">
        <title>Paenibacillus species isolates.</title>
        <authorList>
            <person name="Beno S.M."/>
        </authorList>
    </citation>
    <scope>NUCLEOTIDE SEQUENCE [LARGE SCALE GENOMIC DNA]</scope>
    <source>
        <strain evidence="4 5">FSL H8-0246</strain>
    </source>
</reference>
<dbReference type="RefSeq" id="WP_076332104.1">
    <property type="nucleotide sequence ID" value="NZ_MRTJ01000004.1"/>
</dbReference>
<dbReference type="EMBL" id="MRTJ01000004">
    <property type="protein sequence ID" value="OMF13778.1"/>
    <property type="molecule type" value="Genomic_DNA"/>
</dbReference>
<dbReference type="Proteomes" id="UP000187134">
    <property type="component" value="Unassembled WGS sequence"/>
</dbReference>
<dbReference type="InterPro" id="IPR036388">
    <property type="entry name" value="WH-like_DNA-bd_sf"/>
</dbReference>
<accession>A0A1R1BVH5</accession>
<dbReference type="SMART" id="SM00421">
    <property type="entry name" value="HTH_LUXR"/>
    <property type="match status" value="1"/>
</dbReference>
<dbReference type="GO" id="GO:0003677">
    <property type="term" value="F:DNA binding"/>
    <property type="evidence" value="ECO:0007669"/>
    <property type="project" value="InterPro"/>
</dbReference>
<evidence type="ECO:0000313" key="4">
    <source>
        <dbReference type="EMBL" id="OMF13778.1"/>
    </source>
</evidence>
<dbReference type="Pfam" id="PF00196">
    <property type="entry name" value="GerE"/>
    <property type="match status" value="1"/>
</dbReference>
<proteinExistence type="predicted"/>
<dbReference type="Gene3D" id="3.30.450.40">
    <property type="match status" value="1"/>
</dbReference>
<evidence type="ECO:0000256" key="1">
    <source>
        <dbReference type="ARBA" id="ARBA00023015"/>
    </source>
</evidence>
<keyword evidence="2" id="KW-0804">Transcription</keyword>
<comment type="caution">
    <text evidence="4">The sequence shown here is derived from an EMBL/GenBank/DDBJ whole genome shotgun (WGS) entry which is preliminary data.</text>
</comment>
<dbReference type="InterPro" id="IPR029016">
    <property type="entry name" value="GAF-like_dom_sf"/>
</dbReference>
<dbReference type="InterPro" id="IPR016032">
    <property type="entry name" value="Sig_transdc_resp-reg_C-effctor"/>
</dbReference>
<evidence type="ECO:0000256" key="2">
    <source>
        <dbReference type="ARBA" id="ARBA00023163"/>
    </source>
</evidence>
<evidence type="ECO:0000259" key="3">
    <source>
        <dbReference type="SMART" id="SM00421"/>
    </source>
</evidence>
<keyword evidence="1" id="KW-0805">Transcription regulation</keyword>
<dbReference type="Gene3D" id="1.10.10.10">
    <property type="entry name" value="Winged helix-like DNA-binding domain superfamily/Winged helix DNA-binding domain"/>
    <property type="match status" value="1"/>
</dbReference>
<dbReference type="AlphaFoldDB" id="A0A1R1BVH5"/>
<dbReference type="InterPro" id="IPR000792">
    <property type="entry name" value="Tscrpt_reg_LuxR_C"/>
</dbReference>